<sequence>MDKIKVCIIDDNRELVSTLEAFINSQPDMEVAGTAFNGQEFLNMVEDTEVDVCLLDIIMPHIDGLNALEKMKELELEKNPHVIMLTAFGQEDVTTKALELGASYFILKPFDMENLLQVIRQVLGKKERPLNYATKREKTKKPNLDASITSVIHEIGVPAHIKGYMYLREAISMVYHDIELLGSITKILYPDIAKKFNTTSSRVERAIRHAIEVAWNRGNVDAITNMFGYTVSAVKSKPTNSEFIAMVADKLRLEHKAS</sequence>
<dbReference type="GO" id="GO:0005509">
    <property type="term" value="F:calcium ion binding"/>
    <property type="evidence" value="ECO:0007669"/>
    <property type="project" value="UniProtKB-UniRule"/>
</dbReference>
<accession>A0A4Y8LMI6</accession>
<dbReference type="InterPro" id="IPR016032">
    <property type="entry name" value="Sig_transdc_resp-reg_C-effctor"/>
</dbReference>
<dbReference type="InterPro" id="IPR011006">
    <property type="entry name" value="CheY-like_superfamily"/>
</dbReference>
<dbReference type="PANTHER" id="PTHR43228">
    <property type="entry name" value="TWO-COMPONENT RESPONSE REGULATOR"/>
    <property type="match status" value="1"/>
</dbReference>
<evidence type="ECO:0000313" key="19">
    <source>
        <dbReference type="Proteomes" id="UP000297776"/>
    </source>
</evidence>
<evidence type="ECO:0000256" key="14">
    <source>
        <dbReference type="PIRNR" id="PIRNR002937"/>
    </source>
</evidence>
<keyword evidence="8 14" id="KW-0902">Two-component regulatory system</keyword>
<evidence type="ECO:0000256" key="11">
    <source>
        <dbReference type="ARBA" id="ARBA00023159"/>
    </source>
</evidence>
<dbReference type="SMART" id="SM00448">
    <property type="entry name" value="REC"/>
    <property type="match status" value="1"/>
</dbReference>
<evidence type="ECO:0000256" key="13">
    <source>
        <dbReference type="ARBA" id="ARBA00025691"/>
    </source>
</evidence>
<dbReference type="CDD" id="cd17561">
    <property type="entry name" value="REC_Spo0A"/>
    <property type="match status" value="1"/>
</dbReference>
<reference evidence="18 19" key="1">
    <citation type="submission" date="2019-03" db="EMBL/GenBank/DDBJ databases">
        <authorList>
            <person name="Yang Y."/>
        </authorList>
    </citation>
    <scope>NUCLEOTIDE SEQUENCE [LARGE SCALE GENOMIC DNA]</scope>
    <source>
        <strain evidence="18 19">ASL-1</strain>
    </source>
</reference>
<evidence type="ECO:0000256" key="5">
    <source>
        <dbReference type="ARBA" id="ARBA00022723"/>
    </source>
</evidence>
<dbReference type="EMBL" id="SORX01000002">
    <property type="protein sequence ID" value="TFE03183.1"/>
    <property type="molecule type" value="Genomic_DNA"/>
</dbReference>
<evidence type="ECO:0000256" key="6">
    <source>
        <dbReference type="ARBA" id="ARBA00022837"/>
    </source>
</evidence>
<keyword evidence="12 14" id="KW-0804">Transcription</keyword>
<dbReference type="GO" id="GO:0003677">
    <property type="term" value="F:DNA binding"/>
    <property type="evidence" value="ECO:0007669"/>
    <property type="project" value="UniProtKB-KW"/>
</dbReference>
<comment type="function">
    <text evidence="13">May play the central regulatory role in sporulation. It may be an element of the effector pathway responsible for the activation of sporulation genes in response to nutritional stress. Spo0A may act in concert with Spo0H (a sigma factor) to control the expression of some genes that are critical to the sporulation process. Repressor of abrB, activator of the spoIIa operon. Binds the DNA sequence 5'-TGNCGAA-3' (0A box).</text>
</comment>
<dbReference type="GO" id="GO:0005737">
    <property type="term" value="C:cytoplasm"/>
    <property type="evidence" value="ECO:0007669"/>
    <property type="project" value="UniProtKB-SubCell"/>
</dbReference>
<evidence type="ECO:0000256" key="16">
    <source>
        <dbReference type="PROSITE-ProRule" id="PRU00169"/>
    </source>
</evidence>
<feature type="binding site" evidence="15">
    <location>
        <position position="11"/>
    </location>
    <ligand>
        <name>Ca(2+)</name>
        <dbReference type="ChEBI" id="CHEBI:29108"/>
    </ligand>
</feature>
<feature type="binding site" evidence="15">
    <location>
        <position position="10"/>
    </location>
    <ligand>
        <name>Ca(2+)</name>
        <dbReference type="ChEBI" id="CHEBI:29108"/>
    </ligand>
</feature>
<evidence type="ECO:0000259" key="17">
    <source>
        <dbReference type="PROSITE" id="PS50110"/>
    </source>
</evidence>
<dbReference type="InterPro" id="IPR012052">
    <property type="entry name" value="Spore_0_A"/>
</dbReference>
<keyword evidence="11 14" id="KW-0010">Activator</keyword>
<dbReference type="AlphaFoldDB" id="A0A4Y8LMI6"/>
<evidence type="ECO:0000256" key="8">
    <source>
        <dbReference type="ARBA" id="ARBA00023012"/>
    </source>
</evidence>
<keyword evidence="9 14" id="KW-0805">Transcription regulation</keyword>
<dbReference type="InterPro" id="IPR052048">
    <property type="entry name" value="ST_Response_Regulator"/>
</dbReference>
<proteinExistence type="predicted"/>
<feature type="domain" description="Response regulatory" evidence="17">
    <location>
        <begin position="5"/>
        <end position="123"/>
    </location>
</feature>
<evidence type="ECO:0000256" key="9">
    <source>
        <dbReference type="ARBA" id="ARBA00023015"/>
    </source>
</evidence>
<evidence type="ECO:0000256" key="1">
    <source>
        <dbReference type="ARBA" id="ARBA00004496"/>
    </source>
</evidence>
<dbReference type="FunFam" id="1.10.10.10:FF:000107">
    <property type="entry name" value="Stage 0 sporulation protein A"/>
    <property type="match status" value="1"/>
</dbReference>
<dbReference type="PANTHER" id="PTHR43228:SF5">
    <property type="entry name" value="STAGE 0 SPORULATION PROTEIN A"/>
    <property type="match status" value="1"/>
</dbReference>
<comment type="function">
    <text evidence="14">May play the central regulatory role in sporulation. It may be an element of the effector pathway responsible for the activation of sporulation genes in response to nutritional stress. Spo0A may act in concert with spo0H (a sigma factor) to control the expression of some genes that are critical to the sporulation process.</text>
</comment>
<keyword evidence="2 14" id="KW-0963">Cytoplasm</keyword>
<dbReference type="NCBIfam" id="TIGR02875">
    <property type="entry name" value="spore_0_A"/>
    <property type="match status" value="1"/>
</dbReference>
<dbReference type="Gene3D" id="1.10.10.10">
    <property type="entry name" value="Winged helix-like DNA-binding domain superfamily/Winged helix DNA-binding domain"/>
    <property type="match status" value="1"/>
</dbReference>
<feature type="modified residue" description="4-aspartylphosphate" evidence="16">
    <location>
        <position position="56"/>
    </location>
</feature>
<evidence type="ECO:0000256" key="10">
    <source>
        <dbReference type="ARBA" id="ARBA00023125"/>
    </source>
</evidence>
<keyword evidence="19" id="KW-1185">Reference proteome</keyword>
<keyword evidence="6 14" id="KW-0106">Calcium</keyword>
<dbReference type="Gene3D" id="3.40.50.2300">
    <property type="match status" value="1"/>
</dbReference>
<dbReference type="InterPro" id="IPR001789">
    <property type="entry name" value="Sig_transdc_resp-reg_receiver"/>
</dbReference>
<evidence type="ECO:0000256" key="15">
    <source>
        <dbReference type="PIRSR" id="PIRSR002937-1"/>
    </source>
</evidence>
<keyword evidence="4 16" id="KW-0597">Phosphoprotein</keyword>
<protein>
    <recommendedName>
        <fullName evidence="14">Stage 0 sporulation protein A homolog</fullName>
    </recommendedName>
</protein>
<keyword evidence="5 14" id="KW-0479">Metal-binding</keyword>
<keyword evidence="7 14" id="KW-0749">Sporulation</keyword>
<dbReference type="OrthoDB" id="9793299at2"/>
<dbReference type="PROSITE" id="PS50110">
    <property type="entry name" value="RESPONSE_REGULATORY"/>
    <property type="match status" value="1"/>
</dbReference>
<comment type="subcellular location">
    <subcellularLocation>
        <location evidence="1 14">Cytoplasm</location>
    </subcellularLocation>
</comment>
<keyword evidence="3 14" id="KW-0678">Repressor</keyword>
<dbReference type="SUPFAM" id="SSF52172">
    <property type="entry name" value="CheY-like"/>
    <property type="match status" value="1"/>
</dbReference>
<dbReference type="PIRSF" id="PIRSF002937">
    <property type="entry name" value="Res_reg_Spo0A"/>
    <property type="match status" value="1"/>
</dbReference>
<evidence type="ECO:0000256" key="7">
    <source>
        <dbReference type="ARBA" id="ARBA00022969"/>
    </source>
</evidence>
<feature type="binding site" evidence="15">
    <location>
        <position position="56"/>
    </location>
    <ligand>
        <name>Ca(2+)</name>
        <dbReference type="ChEBI" id="CHEBI:29108"/>
    </ligand>
</feature>
<dbReference type="RefSeq" id="WP_134380316.1">
    <property type="nucleotide sequence ID" value="NZ_SORX01000002.1"/>
</dbReference>
<dbReference type="GO" id="GO:0030435">
    <property type="term" value="P:sporulation resulting in formation of a cellular spore"/>
    <property type="evidence" value="ECO:0007669"/>
    <property type="project" value="UniProtKB-UniRule"/>
</dbReference>
<evidence type="ECO:0000256" key="3">
    <source>
        <dbReference type="ARBA" id="ARBA00022491"/>
    </source>
</evidence>
<comment type="caution">
    <text evidence="18">The sequence shown here is derived from an EMBL/GenBank/DDBJ whole genome shotgun (WGS) entry which is preliminary data.</text>
</comment>
<evidence type="ECO:0000313" key="18">
    <source>
        <dbReference type="EMBL" id="TFE03183.1"/>
    </source>
</evidence>
<comment type="cofactor">
    <cofactor evidence="14 15">
        <name>Ca(2+)</name>
        <dbReference type="ChEBI" id="CHEBI:29108"/>
    </cofactor>
    <text evidence="14 15">Binds 1 Ca(2+) ion per subunit.</text>
</comment>
<dbReference type="InterPro" id="IPR014879">
    <property type="entry name" value="Spo0A_C"/>
</dbReference>
<organism evidence="18 19">
    <name type="scientific">Jeotgalibacillus salarius</name>
    <dbReference type="NCBI Taxonomy" id="546023"/>
    <lineage>
        <taxon>Bacteria</taxon>
        <taxon>Bacillati</taxon>
        <taxon>Bacillota</taxon>
        <taxon>Bacilli</taxon>
        <taxon>Bacillales</taxon>
        <taxon>Caryophanaceae</taxon>
        <taxon>Jeotgalibacillus</taxon>
    </lineage>
</organism>
<dbReference type="InterPro" id="IPR036388">
    <property type="entry name" value="WH-like_DNA-bd_sf"/>
</dbReference>
<dbReference type="Proteomes" id="UP000297776">
    <property type="component" value="Unassembled WGS sequence"/>
</dbReference>
<gene>
    <name evidence="18" type="primary">spo0A</name>
    <name evidence="18" type="ORF">E2626_05045</name>
</gene>
<dbReference type="Pfam" id="PF00072">
    <property type="entry name" value="Response_reg"/>
    <property type="match status" value="1"/>
</dbReference>
<evidence type="ECO:0000256" key="2">
    <source>
        <dbReference type="ARBA" id="ARBA00022490"/>
    </source>
</evidence>
<evidence type="ECO:0000256" key="4">
    <source>
        <dbReference type="ARBA" id="ARBA00022553"/>
    </source>
</evidence>
<keyword evidence="10 14" id="KW-0238">DNA-binding</keyword>
<dbReference type="GO" id="GO:0003700">
    <property type="term" value="F:DNA-binding transcription factor activity"/>
    <property type="evidence" value="ECO:0007669"/>
    <property type="project" value="InterPro"/>
</dbReference>
<dbReference type="GO" id="GO:0051606">
    <property type="term" value="P:detection of stimulus"/>
    <property type="evidence" value="ECO:0007669"/>
    <property type="project" value="UniProtKB-UniRule"/>
</dbReference>
<dbReference type="SUPFAM" id="SSF46894">
    <property type="entry name" value="C-terminal effector domain of the bipartite response regulators"/>
    <property type="match status" value="1"/>
</dbReference>
<dbReference type="GO" id="GO:0042173">
    <property type="term" value="P:regulation of sporulation resulting in formation of a cellular spore"/>
    <property type="evidence" value="ECO:0007669"/>
    <property type="project" value="InterPro"/>
</dbReference>
<evidence type="ECO:0000256" key="12">
    <source>
        <dbReference type="ARBA" id="ARBA00023163"/>
    </source>
</evidence>
<name>A0A4Y8LMI6_9BACL</name>
<dbReference type="Pfam" id="PF08769">
    <property type="entry name" value="Spo0A_C"/>
    <property type="match status" value="1"/>
</dbReference>
<dbReference type="GO" id="GO:0000160">
    <property type="term" value="P:phosphorelay signal transduction system"/>
    <property type="evidence" value="ECO:0007669"/>
    <property type="project" value="UniProtKB-UniRule"/>
</dbReference>